<dbReference type="InterPro" id="IPR022675">
    <property type="entry name" value="G6P_DH_C"/>
</dbReference>
<evidence type="ECO:0000259" key="8">
    <source>
        <dbReference type="Pfam" id="PF00479"/>
    </source>
</evidence>
<dbReference type="Gene3D" id="3.30.360.10">
    <property type="entry name" value="Dihydrodipicolinate Reductase, domain 2"/>
    <property type="match status" value="1"/>
</dbReference>
<dbReference type="InterPro" id="IPR036291">
    <property type="entry name" value="NAD(P)-bd_dom_sf"/>
</dbReference>
<organism evidence="10 11">
    <name type="scientific">Gemella haemolysans ATCC 10379</name>
    <dbReference type="NCBI Taxonomy" id="546270"/>
    <lineage>
        <taxon>Bacteria</taxon>
        <taxon>Bacillati</taxon>
        <taxon>Bacillota</taxon>
        <taxon>Bacilli</taxon>
        <taxon>Bacillales</taxon>
        <taxon>Gemellaceae</taxon>
        <taxon>Gemella</taxon>
    </lineage>
</organism>
<dbReference type="RefSeq" id="WP_004263071.1">
    <property type="nucleotide sequence ID" value="NZ_ACDZ02000002.1"/>
</dbReference>
<dbReference type="HAMAP" id="MF_00966">
    <property type="entry name" value="G6PD"/>
    <property type="match status" value="1"/>
</dbReference>
<accession>C5NUA0</accession>
<keyword evidence="6 7" id="KW-0119">Carbohydrate metabolism</keyword>
<feature type="domain" description="Glucose-6-phosphate dehydrogenase NAD-binding" evidence="8">
    <location>
        <begin position="15"/>
        <end position="187"/>
    </location>
</feature>
<dbReference type="PROSITE" id="PS00069">
    <property type="entry name" value="G6P_DEHYDROGENASE"/>
    <property type="match status" value="1"/>
</dbReference>
<evidence type="ECO:0000256" key="6">
    <source>
        <dbReference type="ARBA" id="ARBA00023277"/>
    </source>
</evidence>
<evidence type="ECO:0000256" key="1">
    <source>
        <dbReference type="ARBA" id="ARBA00004937"/>
    </source>
</evidence>
<feature type="active site" description="Proton acceptor" evidence="7">
    <location>
        <position position="240"/>
    </location>
</feature>
<comment type="caution">
    <text evidence="7">Lacks conserved residue(s) required for the propagation of feature annotation.</text>
</comment>
<comment type="pathway">
    <text evidence="1 7">Carbohydrate degradation; pentose phosphate pathway; D-ribulose 5-phosphate from D-glucose 6-phosphate (oxidative stage): step 1/3.</text>
</comment>
<dbReference type="SUPFAM" id="SSF51735">
    <property type="entry name" value="NAD(P)-binding Rossmann-fold domains"/>
    <property type="match status" value="1"/>
</dbReference>
<protein>
    <recommendedName>
        <fullName evidence="7">Glucose-6-phosphate 1-dehydrogenase</fullName>
        <shortName evidence="7">G6PD</shortName>
        <ecNumber evidence="7">1.1.1.49</ecNumber>
    </recommendedName>
</protein>
<dbReference type="OrthoDB" id="9802739at2"/>
<feature type="binding site" evidence="7">
    <location>
        <position position="235"/>
    </location>
    <ligand>
        <name>substrate</name>
    </ligand>
</feature>
<proteinExistence type="inferred from homology"/>
<feature type="binding site" evidence="7">
    <location>
        <position position="51"/>
    </location>
    <ligand>
        <name>NADP(+)</name>
        <dbReference type="ChEBI" id="CHEBI:58349"/>
    </ligand>
</feature>
<dbReference type="Pfam" id="PF02781">
    <property type="entry name" value="G6PD_C"/>
    <property type="match status" value="1"/>
</dbReference>
<feature type="binding site" evidence="7">
    <location>
        <position position="182"/>
    </location>
    <ligand>
        <name>substrate</name>
    </ligand>
</feature>
<feature type="binding site" evidence="7">
    <location>
        <position position="178"/>
    </location>
    <ligand>
        <name>substrate</name>
    </ligand>
</feature>
<evidence type="ECO:0000256" key="2">
    <source>
        <dbReference type="ARBA" id="ARBA00009975"/>
    </source>
</evidence>
<sequence length="463" mass="53423">MTGLETMRNKTAITLFGGTGDLTYRKLLPALYNLNGLGKLADDFKIVVIGRREYSQADYINIVRNWVKEHARTKFDDEQFESYAKRIIYFKMNMTNEDDYAMLQEFYAREDIQNHVYYFAVAPSFFMTITNGLKKHCSENNAKVIIEKPFGEDLEKAGLLNNELEKFFNQDEIYHIDHYLGKEMIQNILSLRFKNIIFKGIWNKDFIENVQITAAETVGVGTRASYYDKSGALKDMVQNHLLQVLSLVAMEEPKGTESSRIHESQYNLLSALKPIEDVRDSLVMGQYEGYLQEENIPADSKTETYAALKLYVDNERWQGVPFFIRTGKKMDSRETQVVVQFKAVGDVPGNVLIIRIQPDEGVYFQFNAKKPGTEKELQQISLDFCQSCILENRINTPEAYERLLDACFKGDRSLFSQWDQIVASWTFVNDLIAKYEEQGSPLYTYEQGSKGPKEADKLVNWVK</sequence>
<keyword evidence="4 7" id="KW-0521">NADP</keyword>
<dbReference type="InterPro" id="IPR022674">
    <property type="entry name" value="G6P_DH_NAD-bd"/>
</dbReference>
<dbReference type="Proteomes" id="UP000006004">
    <property type="component" value="Unassembled WGS sequence"/>
</dbReference>
<dbReference type="PANTHER" id="PTHR23429">
    <property type="entry name" value="GLUCOSE-6-PHOSPHATE 1-DEHYDROGENASE G6PD"/>
    <property type="match status" value="1"/>
</dbReference>
<keyword evidence="5 7" id="KW-0560">Oxidoreductase</keyword>
<dbReference type="NCBIfam" id="TIGR00871">
    <property type="entry name" value="zwf"/>
    <property type="match status" value="1"/>
</dbReference>
<dbReference type="eggNOG" id="COG0364">
    <property type="taxonomic scope" value="Bacteria"/>
</dbReference>
<gene>
    <name evidence="7 10" type="primary">zwf</name>
    <name evidence="10" type="ORF">GEMHA0001_0751</name>
</gene>
<evidence type="ECO:0000259" key="9">
    <source>
        <dbReference type="Pfam" id="PF02781"/>
    </source>
</evidence>
<evidence type="ECO:0000256" key="5">
    <source>
        <dbReference type="ARBA" id="ARBA00023002"/>
    </source>
</evidence>
<dbReference type="InterPro" id="IPR001282">
    <property type="entry name" value="G6P_DH"/>
</dbReference>
<evidence type="ECO:0000313" key="10">
    <source>
        <dbReference type="EMBL" id="EER69227.1"/>
    </source>
</evidence>
<dbReference type="GO" id="GO:0005829">
    <property type="term" value="C:cytosol"/>
    <property type="evidence" value="ECO:0007669"/>
    <property type="project" value="TreeGrafter"/>
</dbReference>
<dbReference type="GO" id="GO:0050661">
    <property type="term" value="F:NADP binding"/>
    <property type="evidence" value="ECO:0007669"/>
    <property type="project" value="UniProtKB-UniRule"/>
</dbReference>
<evidence type="ECO:0000313" key="11">
    <source>
        <dbReference type="Proteomes" id="UP000006004"/>
    </source>
</evidence>
<comment type="similarity">
    <text evidence="2 7">Belongs to the glucose-6-phosphate dehydrogenase family.</text>
</comment>
<dbReference type="EC" id="1.1.1.49" evidence="7"/>
<dbReference type="GeneID" id="93288962"/>
<evidence type="ECO:0000256" key="7">
    <source>
        <dbReference type="HAMAP-Rule" id="MF_00966"/>
    </source>
</evidence>
<dbReference type="EMBL" id="ACDZ02000002">
    <property type="protein sequence ID" value="EER69227.1"/>
    <property type="molecule type" value="Genomic_DNA"/>
</dbReference>
<evidence type="ECO:0000256" key="4">
    <source>
        <dbReference type="ARBA" id="ARBA00022857"/>
    </source>
</evidence>
<dbReference type="Gene3D" id="3.40.50.720">
    <property type="entry name" value="NAD(P)-binding Rossmann-like Domain"/>
    <property type="match status" value="1"/>
</dbReference>
<dbReference type="PRINTS" id="PR00079">
    <property type="entry name" value="G6PDHDRGNASE"/>
</dbReference>
<keyword evidence="11" id="KW-1185">Reference proteome</keyword>
<dbReference type="SUPFAM" id="SSF55347">
    <property type="entry name" value="Glyceraldehyde-3-phosphate dehydrogenase-like, C-terminal domain"/>
    <property type="match status" value="1"/>
</dbReference>
<feature type="binding site" evidence="7">
    <location>
        <position position="216"/>
    </location>
    <ligand>
        <name>substrate</name>
    </ligand>
</feature>
<evidence type="ECO:0000256" key="3">
    <source>
        <dbReference type="ARBA" id="ARBA00022526"/>
    </source>
</evidence>
<comment type="caution">
    <text evidence="10">The sequence shown here is derived from an EMBL/GenBank/DDBJ whole genome shotgun (WGS) entry which is preliminary data.</text>
</comment>
<comment type="catalytic activity">
    <reaction evidence="7">
        <text>D-glucose 6-phosphate + NADP(+) = 6-phospho-D-glucono-1,5-lactone + NADPH + H(+)</text>
        <dbReference type="Rhea" id="RHEA:15841"/>
        <dbReference type="ChEBI" id="CHEBI:15378"/>
        <dbReference type="ChEBI" id="CHEBI:57783"/>
        <dbReference type="ChEBI" id="CHEBI:57955"/>
        <dbReference type="ChEBI" id="CHEBI:58349"/>
        <dbReference type="ChEBI" id="CHEBI:61548"/>
        <dbReference type="EC" id="1.1.1.49"/>
    </reaction>
</comment>
<reference evidence="10" key="1">
    <citation type="submission" date="2009-01" db="EMBL/GenBank/DDBJ databases">
        <authorList>
            <person name="Fulton L."/>
            <person name="Clifton S."/>
            <person name="Chinwalla A.T."/>
            <person name="Mitreva M."/>
            <person name="Sodergren E."/>
            <person name="Weinstock G."/>
            <person name="Clifton S."/>
            <person name="Dooling D.J."/>
            <person name="Fulton B."/>
            <person name="Minx P."/>
            <person name="Pepin K.H."/>
            <person name="Johnson M."/>
            <person name="Bhonagiri V."/>
            <person name="Nash W.E."/>
            <person name="Mardis E.R."/>
            <person name="Wilson R.K."/>
        </authorList>
    </citation>
    <scope>NUCLEOTIDE SEQUENCE [LARGE SCALE GENOMIC DNA]</scope>
    <source>
        <strain evidence="10">ATCC 10379</strain>
    </source>
</reference>
<dbReference type="InterPro" id="IPR019796">
    <property type="entry name" value="G6P_DH_AS"/>
</dbReference>
<keyword evidence="3 7" id="KW-0313">Glucose metabolism</keyword>
<dbReference type="UniPathway" id="UPA00115">
    <property type="reaction ID" value="UER00408"/>
</dbReference>
<dbReference type="PIRSF" id="PIRSF000110">
    <property type="entry name" value="G6PD"/>
    <property type="match status" value="1"/>
</dbReference>
<dbReference type="PANTHER" id="PTHR23429:SF0">
    <property type="entry name" value="GLUCOSE-6-PHOSPHATE 1-DEHYDROGENASE"/>
    <property type="match status" value="1"/>
</dbReference>
<dbReference type="GO" id="GO:0009051">
    <property type="term" value="P:pentose-phosphate shunt, oxidative branch"/>
    <property type="evidence" value="ECO:0007669"/>
    <property type="project" value="TreeGrafter"/>
</dbReference>
<feature type="binding site" evidence="7">
    <location>
        <position position="148"/>
    </location>
    <ligand>
        <name>NADP(+)</name>
        <dbReference type="ChEBI" id="CHEBI:58349"/>
    </ligand>
</feature>
<dbReference type="GO" id="GO:0006006">
    <property type="term" value="P:glucose metabolic process"/>
    <property type="evidence" value="ECO:0007669"/>
    <property type="project" value="UniProtKB-KW"/>
</dbReference>
<dbReference type="GO" id="GO:0004345">
    <property type="term" value="F:glucose-6-phosphate dehydrogenase activity"/>
    <property type="evidence" value="ECO:0007669"/>
    <property type="project" value="UniProtKB-UniRule"/>
</dbReference>
<name>C5NUA0_9BACL</name>
<dbReference type="Pfam" id="PF00479">
    <property type="entry name" value="G6PD_N"/>
    <property type="match status" value="1"/>
</dbReference>
<feature type="domain" description="Glucose-6-phosphate dehydrogenase C-terminal" evidence="9">
    <location>
        <begin position="190"/>
        <end position="460"/>
    </location>
</feature>
<reference evidence="10" key="2">
    <citation type="submission" date="2009-06" db="EMBL/GenBank/DDBJ databases">
        <authorList>
            <person name="Sebastian Y."/>
            <person name="Madupu R."/>
            <person name="Durkin A.S."/>
            <person name="Torralba M."/>
            <person name="Methe B."/>
            <person name="Sutton G.G."/>
            <person name="Strausberg R.L."/>
            <person name="Nelson K.E."/>
        </authorList>
    </citation>
    <scope>NUCLEOTIDE SEQUENCE [LARGE SCALE GENOMIC DNA]</scope>
    <source>
        <strain evidence="10">ATCC 10379</strain>
    </source>
</reference>
<dbReference type="AlphaFoldDB" id="C5NUA0"/>
<comment type="function">
    <text evidence="7">Catalyzes the oxidation of glucose 6-phosphate to 6-phosphogluconolactone.</text>
</comment>
<feature type="binding site" evidence="7">
    <location>
        <position position="328"/>
    </location>
    <ligand>
        <name>substrate</name>
    </ligand>
</feature>